<keyword evidence="4 11" id="KW-0812">Transmembrane</keyword>
<comment type="function">
    <text evidence="10">Transport of phosphate groups from the cytosol to the mitochondrial matrix.</text>
</comment>
<keyword evidence="7" id="KW-1133">Transmembrane helix</keyword>
<dbReference type="SUPFAM" id="SSF103506">
    <property type="entry name" value="Mitochondrial carrier"/>
    <property type="match status" value="1"/>
</dbReference>
<keyword evidence="9 11" id="KW-0472">Membrane</keyword>
<dbReference type="Proteomes" id="UP000503462">
    <property type="component" value="Chromosome 1"/>
</dbReference>
<keyword evidence="6" id="KW-0999">Mitochondrion inner membrane</keyword>
<dbReference type="EMBL" id="CP051139">
    <property type="protein sequence ID" value="QIW96403.1"/>
    <property type="molecule type" value="Genomic_DNA"/>
</dbReference>
<accession>A0A6H0XNV3</accession>
<evidence type="ECO:0000313" key="14">
    <source>
        <dbReference type="Proteomes" id="UP000503462"/>
    </source>
</evidence>
<dbReference type="GO" id="GO:0035434">
    <property type="term" value="P:copper ion transmembrane transport"/>
    <property type="evidence" value="ECO:0007669"/>
    <property type="project" value="UniProtKB-ARBA"/>
</dbReference>
<name>A0A6H0XNV3_9PEZI</name>
<dbReference type="PANTHER" id="PTHR45671">
    <property type="entry name" value="SOLUTE CARRIER FAMILY 25 (MITOCHONDRIAL CARRIER PHOSPHATE CARRIER), MEMBER 3, LIKE-RELATED-RELATED"/>
    <property type="match status" value="1"/>
</dbReference>
<evidence type="ECO:0000256" key="4">
    <source>
        <dbReference type="ARBA" id="ARBA00022692"/>
    </source>
</evidence>
<dbReference type="InterPro" id="IPR018108">
    <property type="entry name" value="MCP_transmembrane"/>
</dbReference>
<dbReference type="GO" id="GO:1990547">
    <property type="term" value="P:mitochondrial phosphate ion transmembrane transport"/>
    <property type="evidence" value="ECO:0007669"/>
    <property type="project" value="InterPro"/>
</dbReference>
<keyword evidence="14" id="KW-1185">Reference proteome</keyword>
<dbReference type="InterPro" id="IPR044677">
    <property type="entry name" value="SLC25A3/Pic2/Mir1-like"/>
</dbReference>
<keyword evidence="3 12" id="KW-0813">Transport</keyword>
<evidence type="ECO:0000256" key="7">
    <source>
        <dbReference type="ARBA" id="ARBA00022989"/>
    </source>
</evidence>
<evidence type="ECO:0000256" key="2">
    <source>
        <dbReference type="ARBA" id="ARBA00006375"/>
    </source>
</evidence>
<sequence length="377" mass="40877">MSLFPAISALGATFGHATPYATAKRTPLQARTDLYPSWNVTEDAKQKTQQLSQAAKNELSKATAAIAPQKGALQLYSKEYYAACTFGGLMACGLTHWAVTPLDLVKCRRQVDAKLYKGNVDGWRKIIAADGVSGIYTGGGPTLLGYSVQGALKYGFYEFFKKYYSDLAGEENAIRYKTFIYLAGSASAEFIADIGLCPFEAVKVRSQTTLPPFAKGTYDGISKIVAAEGFSGLYKGIYPLWGRQIPYTMMKFASFESIVEQIYHTLPGQKSDYSKTAQTGIAFVGGYMAGILCAIVSHPADVMVSKLNANRQAGEGFGAAVGRIYKDIGFGGLWNGLPVRIVMVGTLTGLQWMIYDSFKIYMGFPTTGGVDKKAEQK</sequence>
<comment type="subcellular location">
    <subcellularLocation>
        <location evidence="1">Mitochondrion inner membrane</location>
        <topology evidence="1">Multi-pass membrane protein</topology>
    </subcellularLocation>
</comment>
<evidence type="ECO:0000256" key="1">
    <source>
        <dbReference type="ARBA" id="ARBA00004448"/>
    </source>
</evidence>
<evidence type="ECO:0000256" key="6">
    <source>
        <dbReference type="ARBA" id="ARBA00022792"/>
    </source>
</evidence>
<comment type="similarity">
    <text evidence="2 12">Belongs to the mitochondrial carrier (TC 2.A.29) family.</text>
</comment>
<evidence type="ECO:0000256" key="12">
    <source>
        <dbReference type="RuleBase" id="RU000488"/>
    </source>
</evidence>
<evidence type="ECO:0000256" key="3">
    <source>
        <dbReference type="ARBA" id="ARBA00022448"/>
    </source>
</evidence>
<organism evidence="13 14">
    <name type="scientific">Peltaster fructicola</name>
    <dbReference type="NCBI Taxonomy" id="286661"/>
    <lineage>
        <taxon>Eukaryota</taxon>
        <taxon>Fungi</taxon>
        <taxon>Dikarya</taxon>
        <taxon>Ascomycota</taxon>
        <taxon>Pezizomycotina</taxon>
        <taxon>Dothideomycetes</taxon>
        <taxon>Dothideomycetes incertae sedis</taxon>
        <taxon>Peltaster</taxon>
    </lineage>
</organism>
<dbReference type="GO" id="GO:0005315">
    <property type="term" value="F:phosphate transmembrane transporter activity"/>
    <property type="evidence" value="ECO:0007669"/>
    <property type="project" value="InterPro"/>
</dbReference>
<evidence type="ECO:0000256" key="9">
    <source>
        <dbReference type="ARBA" id="ARBA00023136"/>
    </source>
</evidence>
<evidence type="ECO:0000256" key="8">
    <source>
        <dbReference type="ARBA" id="ARBA00023128"/>
    </source>
</evidence>
<dbReference type="Pfam" id="PF00153">
    <property type="entry name" value="Mito_carr"/>
    <property type="match status" value="3"/>
</dbReference>
<reference evidence="13 14" key="1">
    <citation type="journal article" date="2016" name="Sci. Rep.">
        <title>Peltaster fructicola genome reveals evolution from an invasive phytopathogen to an ectophytic parasite.</title>
        <authorList>
            <person name="Xu C."/>
            <person name="Chen H."/>
            <person name="Gleason M.L."/>
            <person name="Xu J.R."/>
            <person name="Liu H."/>
            <person name="Zhang R."/>
            <person name="Sun G."/>
        </authorList>
    </citation>
    <scope>NUCLEOTIDE SEQUENCE [LARGE SCALE GENOMIC DNA]</scope>
    <source>
        <strain evidence="13 14">LNHT1506</strain>
    </source>
</reference>
<dbReference type="PROSITE" id="PS50920">
    <property type="entry name" value="SOLCAR"/>
    <property type="match status" value="3"/>
</dbReference>
<evidence type="ECO:0000256" key="10">
    <source>
        <dbReference type="ARBA" id="ARBA00054508"/>
    </source>
</evidence>
<evidence type="ECO:0008006" key="15">
    <source>
        <dbReference type="Google" id="ProtNLM"/>
    </source>
</evidence>
<proteinExistence type="inferred from homology"/>
<dbReference type="FunFam" id="1.50.40.10:FF:000076">
    <property type="entry name" value="Mitochondrial phosphate carrier protein 2"/>
    <property type="match status" value="1"/>
</dbReference>
<feature type="repeat" description="Solcar" evidence="11">
    <location>
        <begin position="79"/>
        <end position="163"/>
    </location>
</feature>
<protein>
    <recommendedName>
        <fullName evidence="15">Mitochondrial phosphate carrier protein</fullName>
    </recommendedName>
</protein>
<evidence type="ECO:0000313" key="13">
    <source>
        <dbReference type="EMBL" id="QIW96403.1"/>
    </source>
</evidence>
<dbReference type="AlphaFoldDB" id="A0A6H0XNV3"/>
<evidence type="ECO:0000256" key="11">
    <source>
        <dbReference type="PROSITE-ProRule" id="PRU00282"/>
    </source>
</evidence>
<feature type="repeat" description="Solcar" evidence="11">
    <location>
        <begin position="277"/>
        <end position="361"/>
    </location>
</feature>
<dbReference type="OrthoDB" id="427452at2759"/>
<dbReference type="GO" id="GO:0005743">
    <property type="term" value="C:mitochondrial inner membrane"/>
    <property type="evidence" value="ECO:0007669"/>
    <property type="project" value="UniProtKB-SubCell"/>
</dbReference>
<evidence type="ECO:0000256" key="5">
    <source>
        <dbReference type="ARBA" id="ARBA00022737"/>
    </source>
</evidence>
<dbReference type="FunFam" id="1.50.40.10:FF:000131">
    <property type="entry name" value="Mitochondrial phosphate carrier protein 2"/>
    <property type="match status" value="1"/>
</dbReference>
<gene>
    <name evidence="13" type="ORF">AMS68_001921</name>
</gene>
<keyword evidence="8" id="KW-0496">Mitochondrion</keyword>
<dbReference type="InterPro" id="IPR023395">
    <property type="entry name" value="MCP_dom_sf"/>
</dbReference>
<keyword evidence="5" id="KW-0677">Repeat</keyword>
<dbReference type="Gene3D" id="1.50.40.10">
    <property type="entry name" value="Mitochondrial carrier domain"/>
    <property type="match status" value="2"/>
</dbReference>
<dbReference type="PANTHER" id="PTHR45671:SF10">
    <property type="entry name" value="SOLUTE CARRIER FAMILY 25 MEMBER 3"/>
    <property type="match status" value="1"/>
</dbReference>
<feature type="repeat" description="Solcar" evidence="11">
    <location>
        <begin position="176"/>
        <end position="261"/>
    </location>
</feature>